<evidence type="ECO:0000313" key="3">
    <source>
        <dbReference type="Proteomes" id="UP000193925"/>
    </source>
</evidence>
<sequence length="58" mass="6457">MSTYNVKYKYNKPGSVNGTTSRFAVNADSEIVALELAKGQAQNKHPGYEVVILELKKR</sequence>
<gene>
    <name evidence="2" type="ORF">AFERRI_30248</name>
    <name evidence="1" type="ORF">AFERRI_90001</name>
</gene>
<evidence type="ECO:0000313" key="1">
    <source>
        <dbReference type="EMBL" id="CDQ12145.1"/>
    </source>
</evidence>
<keyword evidence="3" id="KW-1185">Reference proteome</keyword>
<dbReference type="Proteomes" id="UP000193925">
    <property type="component" value="Chromosome AFERRI"/>
</dbReference>
<reference evidence="2 3" key="3">
    <citation type="submission" date="2017-03" db="EMBL/GenBank/DDBJ databases">
        <authorList>
            <person name="Regsiter A."/>
            <person name="William W."/>
        </authorList>
    </citation>
    <scope>NUCLEOTIDE SEQUENCE [LARGE SCALE GENOMIC DNA]</scope>
    <source>
        <strain evidence="2">PRJEB5721</strain>
    </source>
</reference>
<proteinExistence type="predicted"/>
<dbReference type="EMBL" id="CCCS020000082">
    <property type="protein sequence ID" value="CDQ12145.1"/>
    <property type="molecule type" value="Genomic_DNA"/>
</dbReference>
<reference evidence="1" key="2">
    <citation type="submission" date="2014-07" db="EMBL/GenBank/DDBJ databases">
        <title>Initial genome analysis of the psychrotolerant acidophile Acidithiobacillus ferrivorans CF27: insights into iron and sulfur oxidation pathways and into biofilm formation.</title>
        <authorList>
            <person name="Talla E."/>
            <person name="Hedrich S."/>
            <person name="Mangenot S."/>
            <person name="Ji B."/>
            <person name="Johnson D.B."/>
            <person name="Barbe V."/>
            <person name="Bonnefoy V."/>
        </authorList>
    </citation>
    <scope>NUCLEOTIDE SEQUENCE [LARGE SCALE GENOMIC DNA]</scope>
    <source>
        <strain evidence="1">CF27</strain>
    </source>
</reference>
<reference evidence="1" key="1">
    <citation type="submission" date="2014-03" db="EMBL/GenBank/DDBJ databases">
        <authorList>
            <person name="Genoscope - CEA"/>
        </authorList>
    </citation>
    <scope>NUCLEOTIDE SEQUENCE [LARGE SCALE GENOMIC DNA]</scope>
    <source>
        <strain evidence="1">CF27</strain>
    </source>
</reference>
<dbReference type="EMBL" id="LT841305">
    <property type="protein sequence ID" value="SMH66516.1"/>
    <property type="molecule type" value="Genomic_DNA"/>
</dbReference>
<organism evidence="1">
    <name type="scientific">Acidithiobacillus ferrivorans</name>
    <dbReference type="NCBI Taxonomy" id="160808"/>
    <lineage>
        <taxon>Bacteria</taxon>
        <taxon>Pseudomonadati</taxon>
        <taxon>Pseudomonadota</taxon>
        <taxon>Acidithiobacillia</taxon>
        <taxon>Acidithiobacillales</taxon>
        <taxon>Acidithiobacillaceae</taxon>
        <taxon>Acidithiobacillus</taxon>
    </lineage>
</organism>
<name>A0A060UUP6_9PROT</name>
<evidence type="ECO:0000313" key="2">
    <source>
        <dbReference type="EMBL" id="SMH66516.1"/>
    </source>
</evidence>
<dbReference type="AlphaFoldDB" id="A0A060UUP6"/>
<accession>A0A060UUP6</accession>
<protein>
    <submittedName>
        <fullName evidence="1">Uncharacterized protein</fullName>
    </submittedName>
</protein>